<dbReference type="Pfam" id="PF03131">
    <property type="entry name" value="bZIP_Maf"/>
    <property type="match status" value="1"/>
</dbReference>
<evidence type="ECO:0000256" key="6">
    <source>
        <dbReference type="ARBA" id="ARBA00023163"/>
    </source>
</evidence>
<gene>
    <name evidence="10" type="ORF">P5673_019805</name>
</gene>
<dbReference type="GO" id="GO:0000981">
    <property type="term" value="F:DNA-binding transcription factor activity, RNA polymerase II-specific"/>
    <property type="evidence" value="ECO:0007669"/>
    <property type="project" value="TreeGrafter"/>
</dbReference>
<feature type="region of interest" description="Disordered" evidence="8">
    <location>
        <begin position="70"/>
        <end position="98"/>
    </location>
</feature>
<dbReference type="FunFam" id="1.20.5.170:FF:000011">
    <property type="entry name" value="Transcription factor MafG, putative"/>
    <property type="match status" value="1"/>
</dbReference>
<dbReference type="PROSITE" id="PS50217">
    <property type="entry name" value="BZIP"/>
    <property type="match status" value="1"/>
</dbReference>
<accession>A0AAD9QAV2</accession>
<reference evidence="10" key="2">
    <citation type="journal article" date="2023" name="Science">
        <title>Genomic signatures of disease resistance in endangered staghorn corals.</title>
        <authorList>
            <person name="Vollmer S.V."/>
            <person name="Selwyn J.D."/>
            <person name="Despard B.A."/>
            <person name="Roesel C.L."/>
        </authorList>
    </citation>
    <scope>NUCLEOTIDE SEQUENCE</scope>
    <source>
        <strain evidence="10">K2</strain>
    </source>
</reference>
<comment type="subcellular location">
    <subcellularLocation>
        <location evidence="1">Nucleus</location>
    </subcellularLocation>
</comment>
<organism evidence="10 11">
    <name type="scientific">Acropora cervicornis</name>
    <name type="common">Staghorn coral</name>
    <dbReference type="NCBI Taxonomy" id="6130"/>
    <lineage>
        <taxon>Eukaryota</taxon>
        <taxon>Metazoa</taxon>
        <taxon>Cnidaria</taxon>
        <taxon>Anthozoa</taxon>
        <taxon>Hexacorallia</taxon>
        <taxon>Scleractinia</taxon>
        <taxon>Astrocoeniina</taxon>
        <taxon>Acroporidae</taxon>
        <taxon>Acropora</taxon>
    </lineage>
</organism>
<comment type="similarity">
    <text evidence="2">Belongs to the bZIP family. Maf subfamily.</text>
</comment>
<feature type="compositionally biased region" description="Basic and acidic residues" evidence="8">
    <location>
        <begin position="184"/>
        <end position="203"/>
    </location>
</feature>
<feature type="domain" description="BZIP" evidence="9">
    <location>
        <begin position="66"/>
        <end position="129"/>
    </location>
</feature>
<comment type="caution">
    <text evidence="10">The sequence shown here is derived from an EMBL/GenBank/DDBJ whole genome shotgun (WGS) entry which is preliminary data.</text>
</comment>
<feature type="region of interest" description="Disordered" evidence="8">
    <location>
        <begin position="165"/>
        <end position="203"/>
    </location>
</feature>
<sequence length="203" mass="23498">MGEAFQYKECWDSIMAEEDKLTIVKRVKKEDGNKKDINLTDEVLVNLPVKDLNTVLRGFSDDEISQIKQRRRTLKNRGYAQNSRTKRVRQKEDLEEERQQLRRDLEDLARENDNLKRERDEARKKYDSLQKLLTNRTKTVGLHLIGVGHGSSSTSDHEIQVDVVGIEDDKANSSKHSHGSDLSNDYRLRKSSGRTEDKTGESR</sequence>
<dbReference type="PANTHER" id="PTHR10129:SF50">
    <property type="entry name" value="BZIP DOMAIN-CONTAINING PROTEIN"/>
    <property type="match status" value="1"/>
</dbReference>
<dbReference type="CDD" id="cd14717">
    <property type="entry name" value="bZIP_Maf_small"/>
    <property type="match status" value="1"/>
</dbReference>
<evidence type="ECO:0000256" key="5">
    <source>
        <dbReference type="ARBA" id="ARBA00023125"/>
    </source>
</evidence>
<keyword evidence="6" id="KW-0804">Transcription</keyword>
<protein>
    <submittedName>
        <fullName evidence="10">Transcription factor MafG</fullName>
    </submittedName>
</protein>
<dbReference type="InterPro" id="IPR008917">
    <property type="entry name" value="TF_DNA-bd_sf"/>
</dbReference>
<dbReference type="SUPFAM" id="SSF47454">
    <property type="entry name" value="A DNA-binding domain in eukaryotic transcription factors"/>
    <property type="match status" value="1"/>
</dbReference>
<dbReference type="Proteomes" id="UP001249851">
    <property type="component" value="Unassembled WGS sequence"/>
</dbReference>
<dbReference type="InterPro" id="IPR004826">
    <property type="entry name" value="bZIP_Maf"/>
</dbReference>
<keyword evidence="4" id="KW-0805">Transcription regulation</keyword>
<dbReference type="PANTHER" id="PTHR10129">
    <property type="entry name" value="TRANSCRIPTION FACTOR MAF"/>
    <property type="match status" value="1"/>
</dbReference>
<evidence type="ECO:0000256" key="7">
    <source>
        <dbReference type="ARBA" id="ARBA00023242"/>
    </source>
</evidence>
<evidence type="ECO:0000256" key="4">
    <source>
        <dbReference type="ARBA" id="ARBA00023015"/>
    </source>
</evidence>
<dbReference type="GO" id="GO:0005634">
    <property type="term" value="C:nucleus"/>
    <property type="evidence" value="ECO:0007669"/>
    <property type="project" value="UniProtKB-SubCell"/>
</dbReference>
<dbReference type="InterPro" id="IPR004827">
    <property type="entry name" value="bZIP"/>
</dbReference>
<evidence type="ECO:0000313" key="11">
    <source>
        <dbReference type="Proteomes" id="UP001249851"/>
    </source>
</evidence>
<dbReference type="Gene3D" id="1.20.5.170">
    <property type="match status" value="1"/>
</dbReference>
<proteinExistence type="inferred from homology"/>
<dbReference type="AlphaFoldDB" id="A0AAD9QAV2"/>
<dbReference type="InterPro" id="IPR024874">
    <property type="entry name" value="Transcription_factor_Maf_fam"/>
</dbReference>
<reference evidence="10" key="1">
    <citation type="journal article" date="2023" name="G3 (Bethesda)">
        <title>Whole genome assembly and annotation of the endangered Caribbean coral Acropora cervicornis.</title>
        <authorList>
            <person name="Selwyn J.D."/>
            <person name="Vollmer S.V."/>
        </authorList>
    </citation>
    <scope>NUCLEOTIDE SEQUENCE</scope>
    <source>
        <strain evidence="10">K2</strain>
    </source>
</reference>
<keyword evidence="11" id="KW-1185">Reference proteome</keyword>
<evidence type="ECO:0000313" key="10">
    <source>
        <dbReference type="EMBL" id="KAK2557833.1"/>
    </source>
</evidence>
<evidence type="ECO:0000256" key="1">
    <source>
        <dbReference type="ARBA" id="ARBA00004123"/>
    </source>
</evidence>
<evidence type="ECO:0000259" key="9">
    <source>
        <dbReference type="PROSITE" id="PS50217"/>
    </source>
</evidence>
<evidence type="ECO:0000256" key="2">
    <source>
        <dbReference type="ARBA" id="ARBA00008500"/>
    </source>
</evidence>
<keyword evidence="7" id="KW-0539">Nucleus</keyword>
<dbReference type="SMART" id="SM00338">
    <property type="entry name" value="BRLZ"/>
    <property type="match status" value="1"/>
</dbReference>
<evidence type="ECO:0000256" key="8">
    <source>
        <dbReference type="SAM" id="MobiDB-lite"/>
    </source>
</evidence>
<name>A0AAD9QAV2_ACRCE</name>
<evidence type="ECO:0000256" key="3">
    <source>
        <dbReference type="ARBA" id="ARBA00022491"/>
    </source>
</evidence>
<keyword evidence="5" id="KW-0238">DNA-binding</keyword>
<dbReference type="EMBL" id="JARQWQ010000047">
    <property type="protein sequence ID" value="KAK2557833.1"/>
    <property type="molecule type" value="Genomic_DNA"/>
</dbReference>
<dbReference type="GO" id="GO:0000978">
    <property type="term" value="F:RNA polymerase II cis-regulatory region sequence-specific DNA binding"/>
    <property type="evidence" value="ECO:0007669"/>
    <property type="project" value="TreeGrafter"/>
</dbReference>
<keyword evidence="3" id="KW-0678">Repressor</keyword>